<dbReference type="OrthoDB" id="276151at2759"/>
<dbReference type="CDD" id="cd02440">
    <property type="entry name" value="AdoMet_MTases"/>
    <property type="match status" value="1"/>
</dbReference>
<reference evidence="5" key="1">
    <citation type="journal article" date="2005" name="Nature">
        <title>Sequencing of Aspergillus nidulans and comparative analysis with A. fumigatus and A. oryzae.</title>
        <authorList>
            <person name="Galagan J.E."/>
            <person name="Calvo S.E."/>
            <person name="Cuomo C."/>
            <person name="Ma L.J."/>
            <person name="Wortman J.R."/>
            <person name="Batzoglou S."/>
            <person name="Lee S.I."/>
            <person name="Basturkmen M."/>
            <person name="Spevak C.C."/>
            <person name="Clutterbuck J."/>
            <person name="Kapitonov V."/>
            <person name="Jurka J."/>
            <person name="Scazzocchio C."/>
            <person name="Farman M."/>
            <person name="Butler J."/>
            <person name="Purcell S."/>
            <person name="Harris S."/>
            <person name="Braus G.H."/>
            <person name="Draht O."/>
            <person name="Busch S."/>
            <person name="D'Enfert C."/>
            <person name="Bouchier C."/>
            <person name="Goldman G.H."/>
            <person name="Bell-Pedersen D."/>
            <person name="Griffiths-Jones S."/>
            <person name="Doonan J.H."/>
            <person name="Yu J."/>
            <person name="Vienken K."/>
            <person name="Pain A."/>
            <person name="Freitag M."/>
            <person name="Selker E.U."/>
            <person name="Archer D.B."/>
            <person name="Penalva M.A."/>
            <person name="Oakley B.R."/>
            <person name="Momany M."/>
            <person name="Tanaka T."/>
            <person name="Kumagai T."/>
            <person name="Asai K."/>
            <person name="Machida M."/>
            <person name="Nierman W.C."/>
            <person name="Denning D.W."/>
            <person name="Caddick M."/>
            <person name="Hynes M."/>
            <person name="Paoletti M."/>
            <person name="Fischer R."/>
            <person name="Miller B."/>
            <person name="Dyer P."/>
            <person name="Sachs M.S."/>
            <person name="Osmani S.A."/>
            <person name="Birren B.W."/>
        </authorList>
    </citation>
    <scope>NUCLEOTIDE SEQUENCE [LARGE SCALE GENOMIC DNA]</scope>
    <source>
        <strain evidence="5">FGSC A4 / ATCC 38163 / CBS 112.46 / NRRL 194 / M139</strain>
    </source>
</reference>
<evidence type="ECO:0000256" key="1">
    <source>
        <dbReference type="ARBA" id="ARBA00022603"/>
    </source>
</evidence>
<dbReference type="Proteomes" id="UP000000560">
    <property type="component" value="Chromosome I"/>
</dbReference>
<organism evidence="4 5">
    <name type="scientific">Emericella nidulans (strain FGSC A4 / ATCC 38163 / CBS 112.46 / NRRL 194 / M139)</name>
    <name type="common">Aspergillus nidulans</name>
    <dbReference type="NCBI Taxonomy" id="227321"/>
    <lineage>
        <taxon>Eukaryota</taxon>
        <taxon>Fungi</taxon>
        <taxon>Dikarya</taxon>
        <taxon>Ascomycota</taxon>
        <taxon>Pezizomycotina</taxon>
        <taxon>Eurotiomycetes</taxon>
        <taxon>Eurotiomycetidae</taxon>
        <taxon>Eurotiales</taxon>
        <taxon>Aspergillaceae</taxon>
        <taxon>Aspergillus</taxon>
        <taxon>Aspergillus subgen. Nidulantes</taxon>
    </lineage>
</organism>
<dbReference type="SUPFAM" id="SSF53335">
    <property type="entry name" value="S-adenosyl-L-methionine-dependent methyltransferases"/>
    <property type="match status" value="1"/>
</dbReference>
<keyword evidence="1 4" id="KW-0489">Methyltransferase</keyword>
<accession>C8V2L2</accession>
<keyword evidence="5" id="KW-1185">Reference proteome</keyword>
<dbReference type="PROSITE" id="PS51585">
    <property type="entry name" value="SAM_MT_TPMT"/>
    <property type="match status" value="1"/>
</dbReference>
<dbReference type="GO" id="GO:0032259">
    <property type="term" value="P:methylation"/>
    <property type="evidence" value="ECO:0007669"/>
    <property type="project" value="UniProtKB-KW"/>
</dbReference>
<dbReference type="AlphaFoldDB" id="Q5B036"/>
<accession>Q5B036</accession>
<evidence type="ECO:0000313" key="4">
    <source>
        <dbReference type="EMBL" id="CBF70196.1"/>
    </source>
</evidence>
<keyword evidence="2" id="KW-0808">Transferase</keyword>
<dbReference type="KEGG" id="ani:ANIA_06094"/>
<name>Q5B036_EMENI</name>
<evidence type="ECO:0000313" key="5">
    <source>
        <dbReference type="Proteomes" id="UP000000560"/>
    </source>
</evidence>
<dbReference type="PANTHER" id="PTHR10259">
    <property type="entry name" value="THIOPURINE S-METHYLTRANSFERASE"/>
    <property type="match status" value="1"/>
</dbReference>
<dbReference type="eggNOG" id="ENOG502QS1V">
    <property type="taxonomic scope" value="Eukaryota"/>
</dbReference>
<proteinExistence type="predicted"/>
<dbReference type="InterPro" id="IPR029063">
    <property type="entry name" value="SAM-dependent_MTases_sf"/>
</dbReference>
<protein>
    <submittedName>
        <fullName evidence="4">Thiol methyltransferase, putative (AFU_orthologue AFUA_4G13570)</fullName>
    </submittedName>
</protein>
<dbReference type="HOGENOM" id="CLU_056435_7_0_1"/>
<dbReference type="OMA" id="GVHWNLL"/>
<dbReference type="VEuPathDB" id="FungiDB:AN6094"/>
<evidence type="ECO:0000256" key="3">
    <source>
        <dbReference type="ARBA" id="ARBA00022691"/>
    </source>
</evidence>
<dbReference type="PANTHER" id="PTHR10259:SF11">
    <property type="entry name" value="THIOPURINE S-METHYLTRANSFERASE"/>
    <property type="match status" value="1"/>
</dbReference>
<dbReference type="InParanoid" id="Q5B036"/>
<dbReference type="EMBL" id="BN001301">
    <property type="protein sequence ID" value="CBF70196.1"/>
    <property type="molecule type" value="Genomic_DNA"/>
</dbReference>
<dbReference type="GeneID" id="2870923"/>
<dbReference type="Gene3D" id="3.40.50.150">
    <property type="entry name" value="Vaccinia Virus protein VP39"/>
    <property type="match status" value="1"/>
</dbReference>
<gene>
    <name evidence="4" type="ORF">ANIA_06094</name>
</gene>
<evidence type="ECO:0000256" key="2">
    <source>
        <dbReference type="ARBA" id="ARBA00022679"/>
    </source>
</evidence>
<sequence length="283" mass="31775">MSSPSQQPIKGRLISHFENRPTPSHPKAWSDLWDSGKSSLWDRGMPSPALIDLLESYQDTLLHPFEIDIEDEEDSSDAGKTRKRKRALVPGCGRGYDVITFALHGFDACGLEVSTTAVSEARAFAKKELCSPQSGNFGRRFDRERARHIGVGKAQFLQGDFFTDTWIENESTGLDQGRTENGKFDLVYDYTFLCALHPAQRTRWAERMADLLRPGGLLVCLEFPMYKDPALPGPPWGVNGIHWELLAGGDTGQGKFTRKAYVQPERTFEVGRGTDMISVYERK</sequence>
<dbReference type="GO" id="GO:0008119">
    <property type="term" value="F:thiopurine S-methyltransferase activity"/>
    <property type="evidence" value="ECO:0000318"/>
    <property type="project" value="GO_Central"/>
</dbReference>
<dbReference type="RefSeq" id="XP_663698.1">
    <property type="nucleotide sequence ID" value="XM_658606.1"/>
</dbReference>
<reference evidence="5" key="2">
    <citation type="journal article" date="2009" name="Fungal Genet. Biol.">
        <title>The 2008 update of the Aspergillus nidulans genome annotation: a community effort.</title>
        <authorList>
            <person name="Wortman J.R."/>
            <person name="Gilsenan J.M."/>
            <person name="Joardar V."/>
            <person name="Deegan J."/>
            <person name="Clutterbuck J."/>
            <person name="Andersen M.R."/>
            <person name="Archer D."/>
            <person name="Bencina M."/>
            <person name="Braus G."/>
            <person name="Coutinho P."/>
            <person name="von Dohren H."/>
            <person name="Doonan J."/>
            <person name="Driessen A.J."/>
            <person name="Durek P."/>
            <person name="Espeso E."/>
            <person name="Fekete E."/>
            <person name="Flipphi M."/>
            <person name="Estrada C.G."/>
            <person name="Geysens S."/>
            <person name="Goldman G."/>
            <person name="de Groot P.W."/>
            <person name="Hansen K."/>
            <person name="Harris S.D."/>
            <person name="Heinekamp T."/>
            <person name="Helmstaedt K."/>
            <person name="Henrissat B."/>
            <person name="Hofmann G."/>
            <person name="Homan T."/>
            <person name="Horio T."/>
            <person name="Horiuchi H."/>
            <person name="James S."/>
            <person name="Jones M."/>
            <person name="Karaffa L."/>
            <person name="Karanyi Z."/>
            <person name="Kato M."/>
            <person name="Keller N."/>
            <person name="Kelly D.E."/>
            <person name="Kiel J.A."/>
            <person name="Kim J.M."/>
            <person name="van der Klei I.J."/>
            <person name="Klis F.M."/>
            <person name="Kovalchuk A."/>
            <person name="Krasevec N."/>
            <person name="Kubicek C.P."/>
            <person name="Liu B."/>
            <person name="Maccabe A."/>
            <person name="Meyer V."/>
            <person name="Mirabito P."/>
            <person name="Miskei M."/>
            <person name="Mos M."/>
            <person name="Mullins J."/>
            <person name="Nelson D.R."/>
            <person name="Nielsen J."/>
            <person name="Oakley B.R."/>
            <person name="Osmani S.A."/>
            <person name="Pakula T."/>
            <person name="Paszewski A."/>
            <person name="Paulsen I."/>
            <person name="Pilsyk S."/>
            <person name="Pocsi I."/>
            <person name="Punt P.J."/>
            <person name="Ram A.F."/>
            <person name="Ren Q."/>
            <person name="Robellet X."/>
            <person name="Robson G."/>
            <person name="Seiboth B."/>
            <person name="van Solingen P."/>
            <person name="Specht T."/>
            <person name="Sun J."/>
            <person name="Taheri-Talesh N."/>
            <person name="Takeshita N."/>
            <person name="Ussery D."/>
            <person name="vanKuyk P.A."/>
            <person name="Visser H."/>
            <person name="van de Vondervoort P.J."/>
            <person name="de Vries R.P."/>
            <person name="Walton J."/>
            <person name="Xiang X."/>
            <person name="Xiong Y."/>
            <person name="Zeng A.P."/>
            <person name="Brandt B.W."/>
            <person name="Cornell M.J."/>
            <person name="van den Hondel C.A."/>
            <person name="Visser J."/>
            <person name="Oliver S.G."/>
            <person name="Turner G."/>
        </authorList>
    </citation>
    <scope>GENOME REANNOTATION</scope>
    <source>
        <strain evidence="5">FGSC A4 / ATCC 38163 / CBS 112.46 / NRRL 194 / M139</strain>
    </source>
</reference>
<keyword evidence="3" id="KW-0949">S-adenosyl-L-methionine</keyword>
<dbReference type="InterPro" id="IPR008854">
    <property type="entry name" value="TPMT"/>
</dbReference>
<dbReference type="Pfam" id="PF05724">
    <property type="entry name" value="TPMT"/>
    <property type="match status" value="1"/>
</dbReference>
<dbReference type="FunFam" id="3.40.50.150:FF:000438">
    <property type="entry name" value="Probable thiol methyltransferase 2"/>
    <property type="match status" value="1"/>
</dbReference>